<name>A0A444MGC4_9RHOB</name>
<evidence type="ECO:0000259" key="4">
    <source>
        <dbReference type="Pfam" id="PF00496"/>
    </source>
</evidence>
<dbReference type="PANTHER" id="PTHR30290">
    <property type="entry name" value="PERIPLASMIC BINDING COMPONENT OF ABC TRANSPORTER"/>
    <property type="match status" value="1"/>
</dbReference>
<evidence type="ECO:0000256" key="2">
    <source>
        <dbReference type="ARBA" id="ARBA00005695"/>
    </source>
</evidence>
<dbReference type="Gene3D" id="3.90.76.10">
    <property type="entry name" value="Dipeptide-binding Protein, Domain 1"/>
    <property type="match status" value="1"/>
</dbReference>
<evidence type="ECO:0000256" key="3">
    <source>
        <dbReference type="SAM" id="SignalP"/>
    </source>
</evidence>
<dbReference type="PIRSF" id="PIRSF002741">
    <property type="entry name" value="MppA"/>
    <property type="match status" value="1"/>
</dbReference>
<comment type="subcellular location">
    <subcellularLocation>
        <location evidence="1">Periplasm</location>
    </subcellularLocation>
</comment>
<comment type="similarity">
    <text evidence="2">Belongs to the bacterial solute-binding protein 5 family.</text>
</comment>
<keyword evidence="3" id="KW-0732">Signal</keyword>
<dbReference type="CDD" id="cd08512">
    <property type="entry name" value="PBP2_NikA_DppA_OppA_like_7"/>
    <property type="match status" value="1"/>
</dbReference>
<comment type="caution">
    <text evidence="5">The sequence shown here is derived from an EMBL/GenBank/DDBJ whole genome shotgun (WGS) entry which is preliminary data.</text>
</comment>
<dbReference type="GO" id="GO:0030288">
    <property type="term" value="C:outer membrane-bounded periplasmic space"/>
    <property type="evidence" value="ECO:0007669"/>
    <property type="project" value="UniProtKB-ARBA"/>
</dbReference>
<evidence type="ECO:0000313" key="6">
    <source>
        <dbReference type="Proteomes" id="UP000287168"/>
    </source>
</evidence>
<accession>A0A444MGC4</accession>
<dbReference type="Proteomes" id="UP000287168">
    <property type="component" value="Unassembled WGS sequence"/>
</dbReference>
<dbReference type="GO" id="GO:0015833">
    <property type="term" value="P:peptide transport"/>
    <property type="evidence" value="ECO:0007669"/>
    <property type="project" value="TreeGrafter"/>
</dbReference>
<feature type="signal peptide" evidence="3">
    <location>
        <begin position="1"/>
        <end position="29"/>
    </location>
</feature>
<feature type="chain" id="PRO_5019206876" evidence="3">
    <location>
        <begin position="30"/>
        <end position="535"/>
    </location>
</feature>
<dbReference type="RefSeq" id="WP_128486519.1">
    <property type="nucleotide sequence ID" value="NZ_JBHLXB010000026.1"/>
</dbReference>
<dbReference type="GO" id="GO:0043190">
    <property type="term" value="C:ATP-binding cassette (ABC) transporter complex"/>
    <property type="evidence" value="ECO:0007669"/>
    <property type="project" value="InterPro"/>
</dbReference>
<dbReference type="EMBL" id="SBLC01000002">
    <property type="protein sequence ID" value="RWY44720.1"/>
    <property type="molecule type" value="Genomic_DNA"/>
</dbReference>
<feature type="domain" description="Solute-binding protein family 5" evidence="4">
    <location>
        <begin position="79"/>
        <end position="440"/>
    </location>
</feature>
<dbReference type="InterPro" id="IPR000914">
    <property type="entry name" value="SBP_5_dom"/>
</dbReference>
<dbReference type="InterPro" id="IPR030678">
    <property type="entry name" value="Peptide/Ni-bd"/>
</dbReference>
<dbReference type="Gene3D" id="3.10.105.10">
    <property type="entry name" value="Dipeptide-binding Protein, Domain 3"/>
    <property type="match status" value="1"/>
</dbReference>
<proteinExistence type="inferred from homology"/>
<dbReference type="Pfam" id="PF00496">
    <property type="entry name" value="SBP_bac_5"/>
    <property type="match status" value="1"/>
</dbReference>
<dbReference type="OrthoDB" id="9803988at2"/>
<dbReference type="PANTHER" id="PTHR30290:SF34">
    <property type="entry name" value="ABC TRANSPORTER, PERIPLASMIC OLIGO-PEPTIDE BINDING PROTEIN, PUTATIVE-RELATED"/>
    <property type="match status" value="1"/>
</dbReference>
<evidence type="ECO:0000313" key="5">
    <source>
        <dbReference type="EMBL" id="RWY44720.1"/>
    </source>
</evidence>
<dbReference type="AlphaFoldDB" id="A0A444MGC4"/>
<dbReference type="GO" id="GO:1904680">
    <property type="term" value="F:peptide transmembrane transporter activity"/>
    <property type="evidence" value="ECO:0007669"/>
    <property type="project" value="TreeGrafter"/>
</dbReference>
<organism evidence="5 6">
    <name type="scientific">Falsigemmobacter intermedius</name>
    <dbReference type="NCBI Taxonomy" id="1553448"/>
    <lineage>
        <taxon>Bacteria</taxon>
        <taxon>Pseudomonadati</taxon>
        <taxon>Pseudomonadota</taxon>
        <taxon>Alphaproteobacteria</taxon>
        <taxon>Rhodobacterales</taxon>
        <taxon>Paracoccaceae</taxon>
        <taxon>Falsigemmobacter</taxon>
    </lineage>
</organism>
<reference evidence="5 6" key="1">
    <citation type="journal article" date="2015" name="Int. J. Syst. Evol. Microbiol.">
        <title>Gemmobacter intermedius sp. nov., isolated from a white stork (Ciconia ciconia).</title>
        <authorList>
            <person name="Kampfer P."/>
            <person name="Jerzak L."/>
            <person name="Wilharm G."/>
            <person name="Golke J."/>
            <person name="Busse H.J."/>
            <person name="Glaeser S.P."/>
        </authorList>
    </citation>
    <scope>NUCLEOTIDE SEQUENCE [LARGE SCALE GENOMIC DNA]</scope>
    <source>
        <strain evidence="5 6">119/4</strain>
    </source>
</reference>
<dbReference type="InterPro" id="IPR039424">
    <property type="entry name" value="SBP_5"/>
</dbReference>
<gene>
    <name evidence="5" type="ORF">EP867_01970</name>
</gene>
<sequence length="535" mass="58471">MKLDHRFGPAGLALAAVLTLGAAPSALMAATPADTLVIADKIDDIVSLDPAEAFEFSGVNIVNNTYDSLIELDPNKPGELIPGLAESWDVSEDGLTFTFKMKEGITFASGNPVRAEDAAWSLQRVIKLNKTPAFVLAQFGFTPENVEEMIKADGNTVTIKLAKPFAPSMFYNCLTAGLAAIVDKETVMANEVNGDMGNEWLKNNSAGTGAYVLRSFKPQDSYVLDRREGYWRGDAKLKRVRVNHIPESATQRLQLEKGDIDIARGLSNTDVAGLEGAADVKIETAPKGYIYYIAANQKNEILKKPEVMDALRWAVDYKGITETVLKGQMMVQQGFLPAGYLGSLDETPYSLDVAKAKELLAAAGYPDGFEVTMTVRNDQLRMEMAQAIQNTLGQAGIKVTLKPGAGAEVLGDYRARNHELTLQSWGPDYPDPHTNASTFAWNPDNADEAKLTGVLAWRNAWDPGELTAAVDAAVVERDTEKRKAMYEDMQRKFRDDSGFVPMFQEIAQTALRANVSGFHTGGTIDSATYWYTEKN</sequence>
<dbReference type="SUPFAM" id="SSF53850">
    <property type="entry name" value="Periplasmic binding protein-like II"/>
    <property type="match status" value="1"/>
</dbReference>
<evidence type="ECO:0000256" key="1">
    <source>
        <dbReference type="ARBA" id="ARBA00004418"/>
    </source>
</evidence>
<dbReference type="Gene3D" id="3.40.190.10">
    <property type="entry name" value="Periplasmic binding protein-like II"/>
    <property type="match status" value="1"/>
</dbReference>
<keyword evidence="6" id="KW-1185">Reference proteome</keyword>
<protein>
    <submittedName>
        <fullName evidence="5">ABC transporter substrate-binding protein</fullName>
    </submittedName>
</protein>